<feature type="compositionally biased region" description="Basic and acidic residues" evidence="1">
    <location>
        <begin position="615"/>
        <end position="643"/>
    </location>
</feature>
<sequence>MRNPIFQLFFIQIFLQFFANKTIGIPSYQWDSADPSKNVKTFAEFIDDIYTDYDQTGRAYSVEQKRIYFNLTFVKYATEIATFRPLGQTVPVPNCPCCAQLSLCPIFAVPNCPCCAQLSLCQIAAWPNCPCAKLSLLCPIVPAVPNFPCAQLSLCQIVPAVPNCPCAKLSLLGLIVPVPNCPCAQIVPRSIPFQVLDNKIGEGEAVPNLNVIREDDPVNEFLGFLHYDQKLGHRIANAYNETVFCAAKNQMPKRVVDQILQLTFSLAIRIMLCVIYDNYFTDYYDVGGWQLEQLLSAFQILSAQRGGTNENGIFPFQIIRIDAQTKEHFWDEIEADSAREPKFIVKLNPDRPKPFKLDPDRPKPFKLDPDRPKPFKLDPDRPKPFKLDPDRQKPFKLDPDRPKPFKLDPDRPKPFKLGPNRPKPFKLDPDRPKPFKLDPDRPKPFKLDPDRPKPFKLDPDRPKPFKLGPNRPKPFKLDPDRPKPFKLGPNRPKPFKLDPDRPKPFKLDPDRPKPFKLDPDRPKPFKLDPDRPKPFKLGPNRPKPFKLDPDRPKPFKLGPNRPKPFKLDPDRPKPFKLDPDRPKPFKLDPDRPKPFKLDPDRPKPFKLGPNRPKPFKLDPDRPKPFKLDPDRPKPFKLDPDRPKPFKLGPNRPKPLKLDPDRPKPFKLGPNRPKPFKLDPDRPKPFKLDPDRPKPFKLDPDRPKPFKLGPNRPKPLKLDPDLPKPFKLDPDRPKPFKLDPDLPKPFKLDPDRPKPLKLDPDRPKPFKLENFNFLLKLSEFTLSYYEVYNVLETILMRWSHTGNSSADKNGEHPAELYTFMEQYFNSKLNPKILQKKDEIQIGTSKRRFRWLFKKLKKDANTSDVQSLSKTDCAFVHFGTALLHRIDSRLIGTISAALSDFKNLISEREKECGTKAHREFDNYSMFYRDNITRDNTPSKRCVRLEMDLFREPLWNYARMLGIDANKCLAVLQFGEALRKRIQAKLDSVEMEKHQQQQNPIQNPSKLNEFKILKKIFEEISDNENYGKMQKYGEKFHMDLLVGEGIAALKELLAILDQIIGHYADGTEESCQLGKRRSIFLENFSNEKIKFSKILFETLSANISKM</sequence>
<feature type="region of interest" description="Disordered" evidence="1">
    <location>
        <begin position="347"/>
        <end position="760"/>
    </location>
</feature>
<dbReference type="AlphaFoldDB" id="A0ABD2IP80"/>
<feature type="compositionally biased region" description="Basic and acidic residues" evidence="1">
    <location>
        <begin position="565"/>
        <end position="603"/>
    </location>
</feature>
<evidence type="ECO:0000313" key="3">
    <source>
        <dbReference type="EMBL" id="KAL3079640.1"/>
    </source>
</evidence>
<evidence type="ECO:0000313" key="4">
    <source>
        <dbReference type="Proteomes" id="UP001620645"/>
    </source>
</evidence>
<protein>
    <submittedName>
        <fullName evidence="3">Uncharacterized protein</fullName>
    </submittedName>
</protein>
<dbReference type="PANTHER" id="PTHR21523">
    <property type="match status" value="1"/>
</dbReference>
<feature type="compositionally biased region" description="Basic and acidic residues" evidence="1">
    <location>
        <begin position="675"/>
        <end position="703"/>
    </location>
</feature>
<name>A0ABD2IP80_HETSC</name>
<feature type="compositionally biased region" description="Basic and acidic residues" evidence="1">
    <location>
        <begin position="495"/>
        <end position="533"/>
    </location>
</feature>
<dbReference type="PANTHER" id="PTHR21523:SF14">
    <property type="entry name" value="EXPORTED REPETITIVE PROTEIN"/>
    <property type="match status" value="1"/>
</dbReference>
<feature type="signal peptide" evidence="2">
    <location>
        <begin position="1"/>
        <end position="24"/>
    </location>
</feature>
<feature type="compositionally biased region" description="Basic and acidic residues" evidence="1">
    <location>
        <begin position="425"/>
        <end position="463"/>
    </location>
</feature>
<evidence type="ECO:0000256" key="1">
    <source>
        <dbReference type="SAM" id="MobiDB-lite"/>
    </source>
</evidence>
<organism evidence="3 4">
    <name type="scientific">Heterodera schachtii</name>
    <name type="common">Sugarbeet cyst nematode worm</name>
    <name type="synonym">Tylenchus schachtii</name>
    <dbReference type="NCBI Taxonomy" id="97005"/>
    <lineage>
        <taxon>Eukaryota</taxon>
        <taxon>Metazoa</taxon>
        <taxon>Ecdysozoa</taxon>
        <taxon>Nematoda</taxon>
        <taxon>Chromadorea</taxon>
        <taxon>Rhabditida</taxon>
        <taxon>Tylenchina</taxon>
        <taxon>Tylenchomorpha</taxon>
        <taxon>Tylenchoidea</taxon>
        <taxon>Heteroderidae</taxon>
        <taxon>Heteroderinae</taxon>
        <taxon>Heterodera</taxon>
    </lineage>
</organism>
<keyword evidence="2" id="KW-0732">Signal</keyword>
<dbReference type="Proteomes" id="UP001620645">
    <property type="component" value="Unassembled WGS sequence"/>
</dbReference>
<feature type="chain" id="PRO_5044816176" evidence="2">
    <location>
        <begin position="25"/>
        <end position="1103"/>
    </location>
</feature>
<feature type="compositionally biased region" description="Basic and acidic residues" evidence="1">
    <location>
        <begin position="715"/>
        <end position="760"/>
    </location>
</feature>
<dbReference type="EMBL" id="JBICCN010000300">
    <property type="protein sequence ID" value="KAL3079640.1"/>
    <property type="molecule type" value="Genomic_DNA"/>
</dbReference>
<keyword evidence="4" id="KW-1185">Reference proteome</keyword>
<feature type="compositionally biased region" description="Basic and acidic residues" evidence="1">
    <location>
        <begin position="347"/>
        <end position="413"/>
    </location>
</feature>
<accession>A0ABD2IP80</accession>
<comment type="caution">
    <text evidence="3">The sequence shown here is derived from an EMBL/GenBank/DDBJ whole genome shotgun (WGS) entry which is preliminary data.</text>
</comment>
<gene>
    <name evidence="3" type="ORF">niasHS_013922</name>
</gene>
<reference evidence="3 4" key="1">
    <citation type="submission" date="2024-10" db="EMBL/GenBank/DDBJ databases">
        <authorList>
            <person name="Kim D."/>
        </authorList>
    </citation>
    <scope>NUCLEOTIDE SEQUENCE [LARGE SCALE GENOMIC DNA]</scope>
    <source>
        <strain evidence="3">Taebaek</strain>
    </source>
</reference>
<proteinExistence type="predicted"/>
<evidence type="ECO:0000256" key="2">
    <source>
        <dbReference type="SAM" id="SignalP"/>
    </source>
</evidence>